<dbReference type="Pfam" id="PF01423">
    <property type="entry name" value="LSM"/>
    <property type="match status" value="1"/>
</dbReference>
<evidence type="ECO:0000256" key="8">
    <source>
        <dbReference type="ARBA" id="ARBA00023274"/>
    </source>
</evidence>
<organism evidence="10 11">
    <name type="scientific">Panicum miliaceum</name>
    <name type="common">Proso millet</name>
    <name type="synonym">Broomcorn millet</name>
    <dbReference type="NCBI Taxonomy" id="4540"/>
    <lineage>
        <taxon>Eukaryota</taxon>
        <taxon>Viridiplantae</taxon>
        <taxon>Streptophyta</taxon>
        <taxon>Embryophyta</taxon>
        <taxon>Tracheophyta</taxon>
        <taxon>Spermatophyta</taxon>
        <taxon>Magnoliopsida</taxon>
        <taxon>Liliopsida</taxon>
        <taxon>Poales</taxon>
        <taxon>Poaceae</taxon>
        <taxon>PACMAD clade</taxon>
        <taxon>Panicoideae</taxon>
        <taxon>Panicodae</taxon>
        <taxon>Paniceae</taxon>
        <taxon>Panicinae</taxon>
        <taxon>Panicum</taxon>
        <taxon>Panicum sect. Panicum</taxon>
    </lineage>
</organism>
<dbReference type="CDD" id="cd01721">
    <property type="entry name" value="Sm_D3"/>
    <property type="match status" value="1"/>
</dbReference>
<keyword evidence="4" id="KW-0963">Cytoplasm</keyword>
<sequence>MSRSLGIPVKLLHEAAGHVVTVELKTGEVYRGAMVECEDNWNCQLDNITFTAKDGKVSQLEHVFIRGSRVRFMIIPDMLKNAPMFKRLEARIRGKGSAVGVGRGRAVAMRARAAAGRAQLIPVGVLLTPAWVLNSSPYPEGACVMDTSSSPQSPQLCQHPPHGHKPSPSPVVSQVCKLLAELGAPPYGRWRSLVHPAPASGGSASSCSRCRSMVSSRLVARCHTRIASVAAGLQPDSSYHSESM</sequence>
<comment type="subcellular location">
    <subcellularLocation>
        <location evidence="2">Cytoplasm</location>
        <location evidence="2">Cytosol</location>
    </subcellularLocation>
    <subcellularLocation>
        <location evidence="1">Nucleus</location>
    </subcellularLocation>
</comment>
<reference evidence="11" key="1">
    <citation type="journal article" date="2019" name="Nat. Commun.">
        <title>The genome of broomcorn millet.</title>
        <authorList>
            <person name="Zou C."/>
            <person name="Miki D."/>
            <person name="Li D."/>
            <person name="Tang Q."/>
            <person name="Xiao L."/>
            <person name="Rajput S."/>
            <person name="Deng P."/>
            <person name="Jia W."/>
            <person name="Huang R."/>
            <person name="Zhang M."/>
            <person name="Sun Y."/>
            <person name="Hu J."/>
            <person name="Fu X."/>
            <person name="Schnable P.S."/>
            <person name="Li F."/>
            <person name="Zhang H."/>
            <person name="Feng B."/>
            <person name="Zhu X."/>
            <person name="Liu R."/>
            <person name="Schnable J.C."/>
            <person name="Zhu J.-K."/>
            <person name="Zhang H."/>
        </authorList>
    </citation>
    <scope>NUCLEOTIDE SEQUENCE [LARGE SCALE GENOMIC DNA]</scope>
</reference>
<comment type="caution">
    <text evidence="10">The sequence shown here is derived from an EMBL/GenBank/DDBJ whole genome shotgun (WGS) entry which is preliminary data.</text>
</comment>
<dbReference type="InterPro" id="IPR027141">
    <property type="entry name" value="LSm4/Sm_D1/D3"/>
</dbReference>
<keyword evidence="5" id="KW-0507">mRNA processing</keyword>
<evidence type="ECO:0000256" key="5">
    <source>
        <dbReference type="ARBA" id="ARBA00022664"/>
    </source>
</evidence>
<keyword evidence="8" id="KW-0687">Ribonucleoprotein</keyword>
<dbReference type="InterPro" id="IPR034099">
    <property type="entry name" value="SmD3"/>
</dbReference>
<dbReference type="PANTHER" id="PTHR23338">
    <property type="entry name" value="SMALL NUCLEAR RIBONUCLEOPROTEIN SM"/>
    <property type="match status" value="1"/>
</dbReference>
<accession>A0A3L6QFU9</accession>
<dbReference type="SUPFAM" id="SSF50182">
    <property type="entry name" value="Sm-like ribonucleoproteins"/>
    <property type="match status" value="1"/>
</dbReference>
<dbReference type="InterPro" id="IPR047575">
    <property type="entry name" value="Sm"/>
</dbReference>
<evidence type="ECO:0000256" key="3">
    <source>
        <dbReference type="ARBA" id="ARBA00008146"/>
    </source>
</evidence>
<evidence type="ECO:0000313" key="10">
    <source>
        <dbReference type="EMBL" id="RLM79603.1"/>
    </source>
</evidence>
<dbReference type="InterPro" id="IPR001163">
    <property type="entry name" value="Sm_dom_euk/arc"/>
</dbReference>
<dbReference type="PROSITE" id="PS52002">
    <property type="entry name" value="SM"/>
    <property type="match status" value="1"/>
</dbReference>
<keyword evidence="11" id="KW-1185">Reference proteome</keyword>
<dbReference type="GO" id="GO:0005829">
    <property type="term" value="C:cytosol"/>
    <property type="evidence" value="ECO:0007669"/>
    <property type="project" value="UniProtKB-SubCell"/>
</dbReference>
<feature type="domain" description="Sm" evidence="9">
    <location>
        <begin position="7"/>
        <end position="79"/>
    </location>
</feature>
<dbReference type="FunFam" id="2.30.30.100:FF:000002">
    <property type="entry name" value="Small nuclear ribonucleoprotein Sm D3"/>
    <property type="match status" value="1"/>
</dbReference>
<dbReference type="GO" id="GO:0005681">
    <property type="term" value="C:spliceosomal complex"/>
    <property type="evidence" value="ECO:0007669"/>
    <property type="project" value="InterPro"/>
</dbReference>
<evidence type="ECO:0000259" key="9">
    <source>
        <dbReference type="PROSITE" id="PS52002"/>
    </source>
</evidence>
<keyword evidence="6" id="KW-0508">mRNA splicing</keyword>
<protein>
    <submittedName>
        <fullName evidence="10">Small nuclear ribonucleoprotein SmD3b-like</fullName>
    </submittedName>
</protein>
<proteinExistence type="inferred from homology"/>
<dbReference type="AlphaFoldDB" id="A0A3L6QFU9"/>
<dbReference type="GO" id="GO:0000387">
    <property type="term" value="P:spliceosomal snRNP assembly"/>
    <property type="evidence" value="ECO:0007669"/>
    <property type="project" value="InterPro"/>
</dbReference>
<dbReference type="Gene3D" id="2.30.30.100">
    <property type="match status" value="1"/>
</dbReference>
<evidence type="ECO:0000256" key="7">
    <source>
        <dbReference type="ARBA" id="ARBA00023242"/>
    </source>
</evidence>
<gene>
    <name evidence="10" type="ORF">C2845_PM12G00310</name>
</gene>
<evidence type="ECO:0000256" key="6">
    <source>
        <dbReference type="ARBA" id="ARBA00023187"/>
    </source>
</evidence>
<evidence type="ECO:0000313" key="11">
    <source>
        <dbReference type="Proteomes" id="UP000275267"/>
    </source>
</evidence>
<evidence type="ECO:0000256" key="2">
    <source>
        <dbReference type="ARBA" id="ARBA00004514"/>
    </source>
</evidence>
<comment type="similarity">
    <text evidence="3">Belongs to the snRNP core protein family.</text>
</comment>
<evidence type="ECO:0000256" key="1">
    <source>
        <dbReference type="ARBA" id="ARBA00004123"/>
    </source>
</evidence>
<name>A0A3L6QFU9_PANMI</name>
<dbReference type="STRING" id="4540.A0A3L6QFU9"/>
<dbReference type="EMBL" id="PQIB02000012">
    <property type="protein sequence ID" value="RLM79603.1"/>
    <property type="molecule type" value="Genomic_DNA"/>
</dbReference>
<dbReference type="InterPro" id="IPR010920">
    <property type="entry name" value="LSM_dom_sf"/>
</dbReference>
<dbReference type="SMART" id="SM00651">
    <property type="entry name" value="Sm"/>
    <property type="match status" value="1"/>
</dbReference>
<dbReference type="GO" id="GO:0003723">
    <property type="term" value="F:RNA binding"/>
    <property type="evidence" value="ECO:0007669"/>
    <property type="project" value="InterPro"/>
</dbReference>
<dbReference type="OrthoDB" id="6425924at2759"/>
<keyword evidence="7" id="KW-0539">Nucleus</keyword>
<evidence type="ECO:0000256" key="4">
    <source>
        <dbReference type="ARBA" id="ARBA00022490"/>
    </source>
</evidence>
<dbReference type="Proteomes" id="UP000275267">
    <property type="component" value="Unassembled WGS sequence"/>
</dbReference>